<evidence type="ECO:0000313" key="3">
    <source>
        <dbReference type="EMBL" id="PIK62864.1"/>
    </source>
</evidence>
<sequence length="275" mass="30560">MVLAEWHAAQDAACTGSPVATPAVGDTSRAPSQPAQETLNSAEFTESTSHNPFGLSECSLVQYLEIGRMGLVHCSFKENYLAVAWYNVNEMKPILLYKDGVKTGDGFDSGEFDIYPNGSLVIRNVTMNYESVYTVSKILSRLELPVSYDINVHTTVDPMPAFPLVDGCNYQQYCVLEKEPRDVLTCSVLGIRPDVTLEWRAFRQETLIVFTQHAFKVTQKGDVYDVSLTVNFDITVAAQDKITVECHAVGENSELFSLSTKVDLLFNNGKYGWLN</sequence>
<name>A0A2G8LRL3_STIJA</name>
<dbReference type="InterPro" id="IPR007110">
    <property type="entry name" value="Ig-like_dom"/>
</dbReference>
<evidence type="ECO:0000256" key="1">
    <source>
        <dbReference type="SAM" id="MobiDB-lite"/>
    </source>
</evidence>
<gene>
    <name evidence="3" type="ORF">BSL78_00198</name>
</gene>
<proteinExistence type="predicted"/>
<evidence type="ECO:0000259" key="2">
    <source>
        <dbReference type="PROSITE" id="PS50835"/>
    </source>
</evidence>
<keyword evidence="4" id="KW-1185">Reference proteome</keyword>
<reference evidence="3 4" key="1">
    <citation type="journal article" date="2017" name="PLoS Biol.">
        <title>The sea cucumber genome provides insights into morphological evolution and visceral regeneration.</title>
        <authorList>
            <person name="Zhang X."/>
            <person name="Sun L."/>
            <person name="Yuan J."/>
            <person name="Sun Y."/>
            <person name="Gao Y."/>
            <person name="Zhang L."/>
            <person name="Li S."/>
            <person name="Dai H."/>
            <person name="Hamel J.F."/>
            <person name="Liu C."/>
            <person name="Yu Y."/>
            <person name="Liu S."/>
            <person name="Lin W."/>
            <person name="Guo K."/>
            <person name="Jin S."/>
            <person name="Xu P."/>
            <person name="Storey K.B."/>
            <person name="Huan P."/>
            <person name="Zhang T."/>
            <person name="Zhou Y."/>
            <person name="Zhang J."/>
            <person name="Lin C."/>
            <person name="Li X."/>
            <person name="Xing L."/>
            <person name="Huo D."/>
            <person name="Sun M."/>
            <person name="Wang L."/>
            <person name="Mercier A."/>
            <person name="Li F."/>
            <person name="Yang H."/>
            <person name="Xiang J."/>
        </authorList>
    </citation>
    <scope>NUCLEOTIDE SEQUENCE [LARGE SCALE GENOMIC DNA]</scope>
    <source>
        <strain evidence="3">Shaxun</strain>
        <tissue evidence="3">Muscle</tissue>
    </source>
</reference>
<feature type="domain" description="Ig-like" evidence="2">
    <location>
        <begin position="160"/>
        <end position="263"/>
    </location>
</feature>
<dbReference type="InterPro" id="IPR013783">
    <property type="entry name" value="Ig-like_fold"/>
</dbReference>
<dbReference type="PROSITE" id="PS50835">
    <property type="entry name" value="IG_LIKE"/>
    <property type="match status" value="1"/>
</dbReference>
<organism evidence="3 4">
    <name type="scientific">Stichopus japonicus</name>
    <name type="common">Sea cucumber</name>
    <dbReference type="NCBI Taxonomy" id="307972"/>
    <lineage>
        <taxon>Eukaryota</taxon>
        <taxon>Metazoa</taxon>
        <taxon>Echinodermata</taxon>
        <taxon>Eleutherozoa</taxon>
        <taxon>Echinozoa</taxon>
        <taxon>Holothuroidea</taxon>
        <taxon>Aspidochirotacea</taxon>
        <taxon>Aspidochirotida</taxon>
        <taxon>Stichopodidae</taxon>
        <taxon>Apostichopus</taxon>
    </lineage>
</organism>
<feature type="compositionally biased region" description="Polar residues" evidence="1">
    <location>
        <begin position="29"/>
        <end position="49"/>
    </location>
</feature>
<dbReference type="Gene3D" id="2.60.40.10">
    <property type="entry name" value="Immunoglobulins"/>
    <property type="match status" value="1"/>
</dbReference>
<dbReference type="OrthoDB" id="6353782at2759"/>
<dbReference type="EMBL" id="MRZV01000004">
    <property type="protein sequence ID" value="PIK62864.1"/>
    <property type="molecule type" value="Genomic_DNA"/>
</dbReference>
<comment type="caution">
    <text evidence="3">The sequence shown here is derived from an EMBL/GenBank/DDBJ whole genome shotgun (WGS) entry which is preliminary data.</text>
</comment>
<protein>
    <recommendedName>
        <fullName evidence="2">Ig-like domain-containing protein</fullName>
    </recommendedName>
</protein>
<dbReference type="InterPro" id="IPR036179">
    <property type="entry name" value="Ig-like_dom_sf"/>
</dbReference>
<dbReference type="AlphaFoldDB" id="A0A2G8LRL3"/>
<evidence type="ECO:0000313" key="4">
    <source>
        <dbReference type="Proteomes" id="UP000230750"/>
    </source>
</evidence>
<feature type="region of interest" description="Disordered" evidence="1">
    <location>
        <begin position="17"/>
        <end position="49"/>
    </location>
</feature>
<dbReference type="Proteomes" id="UP000230750">
    <property type="component" value="Unassembled WGS sequence"/>
</dbReference>
<dbReference type="SUPFAM" id="SSF48726">
    <property type="entry name" value="Immunoglobulin"/>
    <property type="match status" value="1"/>
</dbReference>
<accession>A0A2G8LRL3</accession>